<comment type="caution">
    <text evidence="9">The sequence shown here is derived from an EMBL/GenBank/DDBJ whole genome shotgun (WGS) entry which is preliminary data.</text>
</comment>
<feature type="transmembrane region" description="Helical" evidence="7">
    <location>
        <begin position="53"/>
        <end position="75"/>
    </location>
</feature>
<dbReference type="InterPro" id="IPR036259">
    <property type="entry name" value="MFS_trans_sf"/>
</dbReference>
<feature type="transmembrane region" description="Helical" evidence="7">
    <location>
        <begin position="215"/>
        <end position="240"/>
    </location>
</feature>
<feature type="transmembrane region" description="Helical" evidence="7">
    <location>
        <begin position="252"/>
        <end position="273"/>
    </location>
</feature>
<feature type="transmembrane region" description="Helical" evidence="7">
    <location>
        <begin position="84"/>
        <end position="107"/>
    </location>
</feature>
<dbReference type="PANTHER" id="PTHR43124">
    <property type="entry name" value="PURINE EFFLUX PUMP PBUE"/>
    <property type="match status" value="1"/>
</dbReference>
<evidence type="ECO:0000256" key="5">
    <source>
        <dbReference type="ARBA" id="ARBA00023136"/>
    </source>
</evidence>
<keyword evidence="3 7" id="KW-0812">Transmembrane</keyword>
<evidence type="ECO:0000256" key="1">
    <source>
        <dbReference type="ARBA" id="ARBA00004651"/>
    </source>
</evidence>
<dbReference type="InterPro" id="IPR011701">
    <property type="entry name" value="MFS"/>
</dbReference>
<dbReference type="InterPro" id="IPR020846">
    <property type="entry name" value="MFS_dom"/>
</dbReference>
<comment type="subcellular location">
    <subcellularLocation>
        <location evidence="1">Cell membrane</location>
        <topology evidence="1">Multi-pass membrane protein</topology>
    </subcellularLocation>
</comment>
<evidence type="ECO:0000256" key="7">
    <source>
        <dbReference type="SAM" id="Phobius"/>
    </source>
</evidence>
<evidence type="ECO:0000256" key="3">
    <source>
        <dbReference type="ARBA" id="ARBA00022692"/>
    </source>
</evidence>
<feature type="transmembrane region" description="Helical" evidence="7">
    <location>
        <begin position="113"/>
        <end position="134"/>
    </location>
</feature>
<dbReference type="CDD" id="cd17324">
    <property type="entry name" value="MFS_NepI_like"/>
    <property type="match status" value="1"/>
</dbReference>
<gene>
    <name evidence="9" type="ORF">GCM10023082_16060</name>
</gene>
<dbReference type="Pfam" id="PF07690">
    <property type="entry name" value="MFS_1"/>
    <property type="match status" value="1"/>
</dbReference>
<dbReference type="PROSITE" id="PS50850">
    <property type="entry name" value="MFS"/>
    <property type="match status" value="1"/>
</dbReference>
<dbReference type="EMBL" id="BAABEP010000006">
    <property type="protein sequence ID" value="GAA3719354.1"/>
    <property type="molecule type" value="Genomic_DNA"/>
</dbReference>
<feature type="domain" description="Major facilitator superfamily (MFS) profile" evidence="8">
    <location>
        <begin position="18"/>
        <end position="393"/>
    </location>
</feature>
<dbReference type="Gene3D" id="1.20.1250.20">
    <property type="entry name" value="MFS general substrate transporter like domains"/>
    <property type="match status" value="1"/>
</dbReference>
<feature type="transmembrane region" description="Helical" evidence="7">
    <location>
        <begin position="174"/>
        <end position="195"/>
    </location>
</feature>
<dbReference type="InterPro" id="IPR050189">
    <property type="entry name" value="MFS_Efflux_Transporters"/>
</dbReference>
<feature type="transmembrane region" description="Helical" evidence="7">
    <location>
        <begin position="369"/>
        <end position="388"/>
    </location>
</feature>
<keyword evidence="2" id="KW-1003">Cell membrane</keyword>
<feature type="transmembrane region" description="Helical" evidence="7">
    <location>
        <begin position="21"/>
        <end position="41"/>
    </location>
</feature>
<evidence type="ECO:0000313" key="9">
    <source>
        <dbReference type="EMBL" id="GAA3719354.1"/>
    </source>
</evidence>
<feature type="transmembrane region" description="Helical" evidence="7">
    <location>
        <begin position="280"/>
        <end position="297"/>
    </location>
</feature>
<organism evidence="9 10">
    <name type="scientific">Streptomyces tremellae</name>
    <dbReference type="NCBI Taxonomy" id="1124239"/>
    <lineage>
        <taxon>Bacteria</taxon>
        <taxon>Bacillati</taxon>
        <taxon>Actinomycetota</taxon>
        <taxon>Actinomycetes</taxon>
        <taxon>Kitasatosporales</taxon>
        <taxon>Streptomycetaceae</taxon>
        <taxon>Streptomyces</taxon>
    </lineage>
</organism>
<sequence length="424" mass="43294">MTQTDQTDTAPVPPWRARTAILALGAFVVGTDGFIIVGLLPEISHTLDVSTGAAGQLVSLFSLAYAFSGPVLAALTGRWPRRRVLVVGVALLAVGNAVTASAHTYALVLASRVLAGAGAAMFMASAVATAAYLAGDKHRGRAITMVTAGATLALVLGAPLGTFIGGAWGWQAAIWFVAAIAAVVAVVVAVLLPSVRLDQSTDLRERLAPLTDRRVLRILVVTLFAFIGIFLPFTYMSAVFAPALDGSQDKLALLLMVFGVAATAGNLGAGALADRTDPRRVVIGATAGMVAVFLLMLAVRDDFVLAAVTTALSGVVSYAVMGPQQHRVITYSPAGGASLVTSLNTSAAYLGNFAASLIGAAVLARSAALLLPVAAAFAAAACLLVWLLSRPGKAFAAPGAPLPRDAERPAGREGGPQENRSTTS</sequence>
<dbReference type="SUPFAM" id="SSF103473">
    <property type="entry name" value="MFS general substrate transporter"/>
    <property type="match status" value="1"/>
</dbReference>
<evidence type="ECO:0000256" key="2">
    <source>
        <dbReference type="ARBA" id="ARBA00022475"/>
    </source>
</evidence>
<evidence type="ECO:0000256" key="4">
    <source>
        <dbReference type="ARBA" id="ARBA00022989"/>
    </source>
</evidence>
<accession>A0ABP7EJ78</accession>
<evidence type="ECO:0000259" key="8">
    <source>
        <dbReference type="PROSITE" id="PS50850"/>
    </source>
</evidence>
<evidence type="ECO:0000256" key="6">
    <source>
        <dbReference type="SAM" id="MobiDB-lite"/>
    </source>
</evidence>
<dbReference type="RefSeq" id="WP_345643113.1">
    <property type="nucleotide sequence ID" value="NZ_BAABEP010000006.1"/>
</dbReference>
<feature type="transmembrane region" description="Helical" evidence="7">
    <location>
        <begin position="303"/>
        <end position="321"/>
    </location>
</feature>
<dbReference type="PANTHER" id="PTHR43124:SF3">
    <property type="entry name" value="CHLORAMPHENICOL EFFLUX PUMP RV0191"/>
    <property type="match status" value="1"/>
</dbReference>
<keyword evidence="5 7" id="KW-0472">Membrane</keyword>
<evidence type="ECO:0000313" key="10">
    <source>
        <dbReference type="Proteomes" id="UP001499884"/>
    </source>
</evidence>
<keyword evidence="10" id="KW-1185">Reference proteome</keyword>
<reference evidence="10" key="1">
    <citation type="journal article" date="2019" name="Int. J. Syst. Evol. Microbiol.">
        <title>The Global Catalogue of Microorganisms (GCM) 10K type strain sequencing project: providing services to taxonomists for standard genome sequencing and annotation.</title>
        <authorList>
            <consortium name="The Broad Institute Genomics Platform"/>
            <consortium name="The Broad Institute Genome Sequencing Center for Infectious Disease"/>
            <person name="Wu L."/>
            <person name="Ma J."/>
        </authorList>
    </citation>
    <scope>NUCLEOTIDE SEQUENCE [LARGE SCALE GENOMIC DNA]</scope>
    <source>
        <strain evidence="10">JCM 30846</strain>
    </source>
</reference>
<name>A0ABP7EJ78_9ACTN</name>
<feature type="region of interest" description="Disordered" evidence="6">
    <location>
        <begin position="396"/>
        <end position="424"/>
    </location>
</feature>
<feature type="transmembrane region" description="Helical" evidence="7">
    <location>
        <begin position="146"/>
        <end position="168"/>
    </location>
</feature>
<dbReference type="Proteomes" id="UP001499884">
    <property type="component" value="Unassembled WGS sequence"/>
</dbReference>
<proteinExistence type="predicted"/>
<protein>
    <submittedName>
        <fullName evidence="9">MFS transporter</fullName>
    </submittedName>
</protein>
<keyword evidence="4 7" id="KW-1133">Transmembrane helix</keyword>